<comment type="caution">
    <text evidence="6">The sequence shown here is derived from an EMBL/GenBank/DDBJ whole genome shotgun (WGS) entry which is preliminary data.</text>
</comment>
<dbReference type="Gene3D" id="2.60.120.200">
    <property type="match status" value="1"/>
</dbReference>
<dbReference type="InterPro" id="IPR006558">
    <property type="entry name" value="LamG-like"/>
</dbReference>
<reference evidence="6" key="1">
    <citation type="submission" date="2023-01" db="EMBL/GenBank/DDBJ databases">
        <title>Genome assembly of the deep-sea coral Lophelia pertusa.</title>
        <authorList>
            <person name="Herrera S."/>
            <person name="Cordes E."/>
        </authorList>
    </citation>
    <scope>NUCLEOTIDE SEQUENCE</scope>
    <source>
        <strain evidence="6">USNM1676648</strain>
        <tissue evidence="6">Polyp</tissue>
    </source>
</reference>
<dbReference type="SMART" id="SM00560">
    <property type="entry name" value="LamGL"/>
    <property type="match status" value="1"/>
</dbReference>
<protein>
    <recommendedName>
        <fullName evidence="5">LamG-like jellyroll fold domain-containing protein</fullName>
    </recommendedName>
</protein>
<evidence type="ECO:0000256" key="2">
    <source>
        <dbReference type="ARBA" id="ARBA00023157"/>
    </source>
</evidence>
<dbReference type="GO" id="GO:0006508">
    <property type="term" value="P:proteolysis"/>
    <property type="evidence" value="ECO:0007669"/>
    <property type="project" value="TreeGrafter"/>
</dbReference>
<feature type="domain" description="LamG-like jellyroll fold" evidence="5">
    <location>
        <begin position="98"/>
        <end position="246"/>
    </location>
</feature>
<keyword evidence="2" id="KW-1015">Disulfide bond</keyword>
<feature type="signal peptide" evidence="4">
    <location>
        <begin position="1"/>
        <end position="29"/>
    </location>
</feature>
<evidence type="ECO:0000256" key="4">
    <source>
        <dbReference type="SAM" id="SignalP"/>
    </source>
</evidence>
<evidence type="ECO:0000256" key="3">
    <source>
        <dbReference type="SAM" id="MobiDB-lite"/>
    </source>
</evidence>
<dbReference type="EMBL" id="MU826372">
    <property type="protein sequence ID" value="KAJ7377833.1"/>
    <property type="molecule type" value="Genomic_DNA"/>
</dbReference>
<evidence type="ECO:0000256" key="1">
    <source>
        <dbReference type="ARBA" id="ARBA00022729"/>
    </source>
</evidence>
<keyword evidence="1 4" id="KW-0732">Signal</keyword>
<organism evidence="6 7">
    <name type="scientific">Desmophyllum pertusum</name>
    <dbReference type="NCBI Taxonomy" id="174260"/>
    <lineage>
        <taxon>Eukaryota</taxon>
        <taxon>Metazoa</taxon>
        <taxon>Cnidaria</taxon>
        <taxon>Anthozoa</taxon>
        <taxon>Hexacorallia</taxon>
        <taxon>Scleractinia</taxon>
        <taxon>Caryophylliina</taxon>
        <taxon>Caryophylliidae</taxon>
        <taxon>Desmophyllum</taxon>
    </lineage>
</organism>
<dbReference type="GO" id="GO:0005615">
    <property type="term" value="C:extracellular space"/>
    <property type="evidence" value="ECO:0007669"/>
    <property type="project" value="TreeGrafter"/>
</dbReference>
<dbReference type="GO" id="GO:0007166">
    <property type="term" value="P:cell surface receptor signaling pathway"/>
    <property type="evidence" value="ECO:0007669"/>
    <property type="project" value="TreeGrafter"/>
</dbReference>
<proteinExistence type="predicted"/>
<sequence length="330" mass="36812">MKERGNSVLYLLSLAFVLHLLLRVEMVFCNSAILNAMKAAEAEEEKHSSNCASTRRVKRHDHARFPQSPPTGSKFGKALRFFGGEVVRFTGAVTIPSHQFTVDFWMRPEGGQASPVTVIGLFDDCSPDSKDGGWEVGLQEASSEGSLRVFFRLRTQRSHHDTKLFSPRSVEPNVWLHVAATFSGKKMKLYINQAKVGVSSEQKGHIFADGFDVCEHLEAGGDRSSGVFYRGLIDEVRLWSIAKSHQEISDNVFAPITDTEPYRDVHLEMYESFAGKEELNRNPKTTWVAVTTNKPEVTQSTIPGDAHDLSIVKPPVVLQFAIIQRSFGVM</sequence>
<dbReference type="PANTHER" id="PTHR46130">
    <property type="entry name" value="LAMGL DOMAIN-CONTAINING PROTEIN"/>
    <property type="match status" value="1"/>
</dbReference>
<dbReference type="GO" id="GO:0004222">
    <property type="term" value="F:metalloendopeptidase activity"/>
    <property type="evidence" value="ECO:0007669"/>
    <property type="project" value="TreeGrafter"/>
</dbReference>
<dbReference type="PANTHER" id="PTHR46130:SF3">
    <property type="entry name" value="CHROMOSOME UNDETERMINED SCAFFOLD_33, WHOLE GENOME SHOTGUN SEQUENCE"/>
    <property type="match status" value="1"/>
</dbReference>
<dbReference type="Pfam" id="PF13385">
    <property type="entry name" value="Laminin_G_3"/>
    <property type="match status" value="1"/>
</dbReference>
<evidence type="ECO:0000313" key="6">
    <source>
        <dbReference type="EMBL" id="KAJ7377833.1"/>
    </source>
</evidence>
<dbReference type="AlphaFoldDB" id="A0A9X0CXC3"/>
<accession>A0A9X0CXC3</accession>
<dbReference type="SUPFAM" id="SSF49899">
    <property type="entry name" value="Concanavalin A-like lectins/glucanases"/>
    <property type="match status" value="1"/>
</dbReference>
<gene>
    <name evidence="6" type="ORF">OS493_026401</name>
</gene>
<name>A0A9X0CXC3_9CNID</name>
<dbReference type="InterPro" id="IPR043543">
    <property type="entry name" value="PAPPA/PAPPA2"/>
</dbReference>
<dbReference type="Proteomes" id="UP001163046">
    <property type="component" value="Unassembled WGS sequence"/>
</dbReference>
<dbReference type="InterPro" id="IPR013320">
    <property type="entry name" value="ConA-like_dom_sf"/>
</dbReference>
<evidence type="ECO:0000259" key="5">
    <source>
        <dbReference type="SMART" id="SM00560"/>
    </source>
</evidence>
<dbReference type="OrthoDB" id="536211at2759"/>
<feature type="region of interest" description="Disordered" evidence="3">
    <location>
        <begin position="44"/>
        <end position="72"/>
    </location>
</feature>
<feature type="chain" id="PRO_5040926865" description="LamG-like jellyroll fold domain-containing protein" evidence="4">
    <location>
        <begin position="30"/>
        <end position="330"/>
    </location>
</feature>
<keyword evidence="7" id="KW-1185">Reference proteome</keyword>
<evidence type="ECO:0000313" key="7">
    <source>
        <dbReference type="Proteomes" id="UP001163046"/>
    </source>
</evidence>